<comment type="caution">
    <text evidence="2">The sequence shown here is derived from an EMBL/GenBank/DDBJ whole genome shotgun (WGS) entry which is preliminary data.</text>
</comment>
<sequence>MIIKDILLHKFQNIRLIELTGGYTNSTFLLEGTSPPAVAKISDKEIVDGTTEINSLKLLNETSITPRVHDFFESNGYLFTIMDYIPGVNSQTYLDDNDISKTQEIYELLGKHLAKDIHSIKLKNSKSNLPTIKLINIDLDSLDFIPRDPLDEVKSILDIGIEEEYVLIHG</sequence>
<dbReference type="InterPro" id="IPR002575">
    <property type="entry name" value="Aminoglycoside_PTrfase"/>
</dbReference>
<dbReference type="SUPFAM" id="SSF56112">
    <property type="entry name" value="Protein kinase-like (PK-like)"/>
    <property type="match status" value="1"/>
</dbReference>
<dbReference type="EMBL" id="JBHSNC010000023">
    <property type="protein sequence ID" value="MFC5529244.1"/>
    <property type="molecule type" value="Genomic_DNA"/>
</dbReference>
<evidence type="ECO:0000313" key="3">
    <source>
        <dbReference type="Proteomes" id="UP001596108"/>
    </source>
</evidence>
<dbReference type="Pfam" id="PF01636">
    <property type="entry name" value="APH"/>
    <property type="match status" value="1"/>
</dbReference>
<organism evidence="2 3">
    <name type="scientific">Cohnella yongneupensis</name>
    <dbReference type="NCBI Taxonomy" id="425006"/>
    <lineage>
        <taxon>Bacteria</taxon>
        <taxon>Bacillati</taxon>
        <taxon>Bacillota</taxon>
        <taxon>Bacilli</taxon>
        <taxon>Bacillales</taxon>
        <taxon>Paenibacillaceae</taxon>
        <taxon>Cohnella</taxon>
    </lineage>
</organism>
<protein>
    <submittedName>
        <fullName evidence="2">Phosphotransferase</fullName>
    </submittedName>
</protein>
<evidence type="ECO:0000259" key="1">
    <source>
        <dbReference type="Pfam" id="PF01636"/>
    </source>
</evidence>
<dbReference type="RefSeq" id="WP_378111116.1">
    <property type="nucleotide sequence ID" value="NZ_JBHSNC010000023.1"/>
</dbReference>
<feature type="non-terminal residue" evidence="2">
    <location>
        <position position="170"/>
    </location>
</feature>
<gene>
    <name evidence="2" type="ORF">ACFPQ4_07260</name>
</gene>
<feature type="domain" description="Aminoglycoside phosphotransferase" evidence="1">
    <location>
        <begin position="18"/>
        <end position="120"/>
    </location>
</feature>
<keyword evidence="3" id="KW-1185">Reference proteome</keyword>
<dbReference type="Gene3D" id="3.30.200.20">
    <property type="entry name" value="Phosphorylase Kinase, domain 1"/>
    <property type="match status" value="1"/>
</dbReference>
<name>A0ABW0QW89_9BACL</name>
<accession>A0ABW0QW89</accession>
<evidence type="ECO:0000313" key="2">
    <source>
        <dbReference type="EMBL" id="MFC5529244.1"/>
    </source>
</evidence>
<proteinExistence type="predicted"/>
<dbReference type="InterPro" id="IPR011009">
    <property type="entry name" value="Kinase-like_dom_sf"/>
</dbReference>
<reference evidence="3" key="1">
    <citation type="journal article" date="2019" name="Int. J. Syst. Evol. Microbiol.">
        <title>The Global Catalogue of Microorganisms (GCM) 10K type strain sequencing project: providing services to taxonomists for standard genome sequencing and annotation.</title>
        <authorList>
            <consortium name="The Broad Institute Genomics Platform"/>
            <consortium name="The Broad Institute Genome Sequencing Center for Infectious Disease"/>
            <person name="Wu L."/>
            <person name="Ma J."/>
        </authorList>
    </citation>
    <scope>NUCLEOTIDE SEQUENCE [LARGE SCALE GENOMIC DNA]</scope>
    <source>
        <strain evidence="3">CGMCC 1.18578</strain>
    </source>
</reference>
<dbReference type="Proteomes" id="UP001596108">
    <property type="component" value="Unassembled WGS sequence"/>
</dbReference>